<evidence type="ECO:0000313" key="9">
    <source>
        <dbReference type="Proteomes" id="UP000006039"/>
    </source>
</evidence>
<name>J3NZ53_GAET3</name>
<keyword evidence="9" id="KW-1185">Reference proteome</keyword>
<feature type="region of interest" description="Disordered" evidence="5">
    <location>
        <begin position="1"/>
        <end position="63"/>
    </location>
</feature>
<keyword evidence="1" id="KW-0479">Metal-binding</keyword>
<evidence type="ECO:0000313" key="8">
    <source>
        <dbReference type="EnsemblFungi" id="EJT76636"/>
    </source>
</evidence>
<dbReference type="EMBL" id="GL385397">
    <property type="protein sequence ID" value="EJT76636.1"/>
    <property type="molecule type" value="Genomic_DNA"/>
</dbReference>
<evidence type="ECO:0000313" key="7">
    <source>
        <dbReference type="EMBL" id="EJT76636.1"/>
    </source>
</evidence>
<dbReference type="VEuPathDB" id="FungiDB:GGTG_06553"/>
<feature type="domain" description="RING-type" evidence="6">
    <location>
        <begin position="148"/>
        <end position="228"/>
    </location>
</feature>
<reference evidence="7" key="2">
    <citation type="submission" date="2010-07" db="EMBL/GenBank/DDBJ databases">
        <authorList>
            <consortium name="The Broad Institute Genome Sequencing Platform"/>
            <consortium name="Broad Institute Genome Sequencing Center for Infectious Disease"/>
            <person name="Ma L.-J."/>
            <person name="Dead R."/>
            <person name="Young S."/>
            <person name="Zeng Q."/>
            <person name="Koehrsen M."/>
            <person name="Alvarado L."/>
            <person name="Berlin A."/>
            <person name="Chapman S.B."/>
            <person name="Chen Z."/>
            <person name="Freedman E."/>
            <person name="Gellesch M."/>
            <person name="Goldberg J."/>
            <person name="Griggs A."/>
            <person name="Gujja S."/>
            <person name="Heilman E.R."/>
            <person name="Heiman D."/>
            <person name="Hepburn T."/>
            <person name="Howarth C."/>
            <person name="Jen D."/>
            <person name="Larson L."/>
            <person name="Mehta T."/>
            <person name="Neiman D."/>
            <person name="Pearson M."/>
            <person name="Roberts A."/>
            <person name="Saif S."/>
            <person name="Shea T."/>
            <person name="Shenoy N."/>
            <person name="Sisk P."/>
            <person name="Stolte C."/>
            <person name="Sykes S."/>
            <person name="Walk T."/>
            <person name="White J."/>
            <person name="Yandava C."/>
            <person name="Haas B."/>
            <person name="Nusbaum C."/>
            <person name="Birren B."/>
        </authorList>
    </citation>
    <scope>NUCLEOTIDE SEQUENCE</scope>
    <source>
        <strain evidence="7">R3-111a-1</strain>
    </source>
</reference>
<feature type="region of interest" description="Disordered" evidence="5">
    <location>
        <begin position="163"/>
        <end position="190"/>
    </location>
</feature>
<dbReference type="PROSITE" id="PS50089">
    <property type="entry name" value="ZF_RING_2"/>
    <property type="match status" value="1"/>
</dbReference>
<sequence>MDMHAHKSAREHAHREHAQRTRSQRTLTDLPENTPAKMSGYDRTSISSPGDGGGTRHHSHTDDDAAGTWIPVISHGFVHQNLFVWQPRAPTLPPTLPPILPPIPPPVRDITQPAEEIAYLPSLRRWLLDSHTLQAMGAPTGPTPFAKCSICRLARLDIAELRPPPALPHGPAALPSEEEEEEEEDDDDDDHERAVVLFCGHMFGRKCLTSWLTSQLGSGGEYGCPVCKANVCYGSWGRADGCSHHVPGLDIDDCGGVLAVPRTRDEGGRLPDRCDRCRVMHDPAVVGWGNRDVADGIRTRPAALWQPQAGSLNPPSAAVPGYPRMPLWPLSPRIWIVEGYRNVPRDF</sequence>
<dbReference type="HOGENOM" id="CLU_799366_0_0_1"/>
<evidence type="ECO:0000256" key="1">
    <source>
        <dbReference type="ARBA" id="ARBA00022723"/>
    </source>
</evidence>
<gene>
    <name evidence="8" type="primary">20347011</name>
    <name evidence="7" type="ORF">GGTG_06553</name>
</gene>
<evidence type="ECO:0000259" key="6">
    <source>
        <dbReference type="PROSITE" id="PS50089"/>
    </source>
</evidence>
<dbReference type="GeneID" id="20347011"/>
<reference evidence="8" key="4">
    <citation type="journal article" date="2015" name="G3 (Bethesda)">
        <title>Genome sequences of three phytopathogenic species of the Magnaporthaceae family of fungi.</title>
        <authorList>
            <person name="Okagaki L.H."/>
            <person name="Nunes C.C."/>
            <person name="Sailsbery J."/>
            <person name="Clay B."/>
            <person name="Brown D."/>
            <person name="John T."/>
            <person name="Oh Y."/>
            <person name="Young N."/>
            <person name="Fitzgerald M."/>
            <person name="Haas B.J."/>
            <person name="Zeng Q."/>
            <person name="Young S."/>
            <person name="Adiconis X."/>
            <person name="Fan L."/>
            <person name="Levin J.Z."/>
            <person name="Mitchell T.K."/>
            <person name="Okubara P.A."/>
            <person name="Farman M.L."/>
            <person name="Kohn L.M."/>
            <person name="Birren B."/>
            <person name="Ma L.-J."/>
            <person name="Dean R.A."/>
        </authorList>
    </citation>
    <scope>NUCLEOTIDE SEQUENCE</scope>
    <source>
        <strain evidence="8">R3-111a-1</strain>
    </source>
</reference>
<organism evidence="7">
    <name type="scientific">Gaeumannomyces tritici (strain R3-111a-1)</name>
    <name type="common">Wheat and barley take-all root rot fungus</name>
    <name type="synonym">Gaeumannomyces graminis var. tritici</name>
    <dbReference type="NCBI Taxonomy" id="644352"/>
    <lineage>
        <taxon>Eukaryota</taxon>
        <taxon>Fungi</taxon>
        <taxon>Dikarya</taxon>
        <taxon>Ascomycota</taxon>
        <taxon>Pezizomycotina</taxon>
        <taxon>Sordariomycetes</taxon>
        <taxon>Sordariomycetidae</taxon>
        <taxon>Magnaporthales</taxon>
        <taxon>Magnaporthaceae</taxon>
        <taxon>Gaeumannomyces</taxon>
    </lineage>
</organism>
<protein>
    <recommendedName>
        <fullName evidence="6">RING-type domain-containing protein</fullName>
    </recommendedName>
</protein>
<reference evidence="9" key="1">
    <citation type="submission" date="2010-07" db="EMBL/GenBank/DDBJ databases">
        <title>The genome sequence of Gaeumannomyces graminis var. tritici strain R3-111a-1.</title>
        <authorList>
            <consortium name="The Broad Institute Genome Sequencing Platform"/>
            <person name="Ma L.-J."/>
            <person name="Dead R."/>
            <person name="Young S."/>
            <person name="Zeng Q."/>
            <person name="Koehrsen M."/>
            <person name="Alvarado L."/>
            <person name="Berlin A."/>
            <person name="Chapman S.B."/>
            <person name="Chen Z."/>
            <person name="Freedman E."/>
            <person name="Gellesch M."/>
            <person name="Goldberg J."/>
            <person name="Griggs A."/>
            <person name="Gujja S."/>
            <person name="Heilman E.R."/>
            <person name="Heiman D."/>
            <person name="Hepburn T."/>
            <person name="Howarth C."/>
            <person name="Jen D."/>
            <person name="Larson L."/>
            <person name="Mehta T."/>
            <person name="Neiman D."/>
            <person name="Pearson M."/>
            <person name="Roberts A."/>
            <person name="Saif S."/>
            <person name="Shea T."/>
            <person name="Shenoy N."/>
            <person name="Sisk P."/>
            <person name="Stolte C."/>
            <person name="Sykes S."/>
            <person name="Walk T."/>
            <person name="White J."/>
            <person name="Yandava C."/>
            <person name="Haas B."/>
            <person name="Nusbaum C."/>
            <person name="Birren B."/>
        </authorList>
    </citation>
    <scope>NUCLEOTIDE SEQUENCE [LARGE SCALE GENOMIC DNA]</scope>
    <source>
        <strain evidence="9">R3-111a-1</strain>
    </source>
</reference>
<dbReference type="GO" id="GO:0008270">
    <property type="term" value="F:zinc ion binding"/>
    <property type="evidence" value="ECO:0007669"/>
    <property type="project" value="UniProtKB-KW"/>
</dbReference>
<dbReference type="STRING" id="644352.J3NZ53"/>
<keyword evidence="3" id="KW-0862">Zinc</keyword>
<proteinExistence type="predicted"/>
<reference evidence="8" key="5">
    <citation type="submission" date="2018-04" db="UniProtKB">
        <authorList>
            <consortium name="EnsemblFungi"/>
        </authorList>
    </citation>
    <scope>IDENTIFICATION</scope>
    <source>
        <strain evidence="8">R3-111a-1</strain>
    </source>
</reference>
<feature type="compositionally biased region" description="Basic and acidic residues" evidence="5">
    <location>
        <begin position="1"/>
        <end position="19"/>
    </location>
</feature>
<dbReference type="eggNOG" id="ENOG502T7QV">
    <property type="taxonomic scope" value="Eukaryota"/>
</dbReference>
<dbReference type="InterPro" id="IPR001841">
    <property type="entry name" value="Znf_RING"/>
</dbReference>
<dbReference type="Gene3D" id="3.30.40.10">
    <property type="entry name" value="Zinc/RING finger domain, C3HC4 (zinc finger)"/>
    <property type="match status" value="1"/>
</dbReference>
<evidence type="ECO:0000256" key="4">
    <source>
        <dbReference type="PROSITE-ProRule" id="PRU00175"/>
    </source>
</evidence>
<dbReference type="InterPro" id="IPR018957">
    <property type="entry name" value="Znf_C3HC4_RING-type"/>
</dbReference>
<dbReference type="SMART" id="SM00184">
    <property type="entry name" value="RING"/>
    <property type="match status" value="1"/>
</dbReference>
<keyword evidence="2 4" id="KW-0863">Zinc-finger</keyword>
<dbReference type="AlphaFoldDB" id="J3NZ53"/>
<dbReference type="RefSeq" id="XP_009222636.1">
    <property type="nucleotide sequence ID" value="XM_009224372.1"/>
</dbReference>
<evidence type="ECO:0000256" key="3">
    <source>
        <dbReference type="ARBA" id="ARBA00022833"/>
    </source>
</evidence>
<feature type="compositionally biased region" description="Acidic residues" evidence="5">
    <location>
        <begin position="176"/>
        <end position="190"/>
    </location>
</feature>
<dbReference type="Proteomes" id="UP000006039">
    <property type="component" value="Unassembled WGS sequence"/>
</dbReference>
<dbReference type="EnsemblFungi" id="EJT76636">
    <property type="protein sequence ID" value="EJT76636"/>
    <property type="gene ID" value="GGTG_06553"/>
</dbReference>
<dbReference type="Pfam" id="PF00097">
    <property type="entry name" value="zf-C3HC4"/>
    <property type="match status" value="1"/>
</dbReference>
<accession>J3NZ53</accession>
<dbReference type="InterPro" id="IPR013083">
    <property type="entry name" value="Znf_RING/FYVE/PHD"/>
</dbReference>
<reference evidence="7" key="3">
    <citation type="submission" date="2010-09" db="EMBL/GenBank/DDBJ databases">
        <title>Annotation of Gaeumannomyces graminis var. tritici R3-111a-1.</title>
        <authorList>
            <consortium name="The Broad Institute Genome Sequencing Platform"/>
            <person name="Ma L.-J."/>
            <person name="Dead R."/>
            <person name="Young S.K."/>
            <person name="Zeng Q."/>
            <person name="Gargeya S."/>
            <person name="Fitzgerald M."/>
            <person name="Haas B."/>
            <person name="Abouelleil A."/>
            <person name="Alvarado L."/>
            <person name="Arachchi H.M."/>
            <person name="Berlin A."/>
            <person name="Brown A."/>
            <person name="Chapman S.B."/>
            <person name="Chen Z."/>
            <person name="Dunbar C."/>
            <person name="Freedman E."/>
            <person name="Gearin G."/>
            <person name="Gellesch M."/>
            <person name="Goldberg J."/>
            <person name="Griggs A."/>
            <person name="Gujja S."/>
            <person name="Heiman D."/>
            <person name="Howarth C."/>
            <person name="Larson L."/>
            <person name="Lui A."/>
            <person name="MacDonald P.J.P."/>
            <person name="Mehta T."/>
            <person name="Montmayeur A."/>
            <person name="Murphy C."/>
            <person name="Neiman D."/>
            <person name="Pearson M."/>
            <person name="Priest M."/>
            <person name="Roberts A."/>
            <person name="Saif S."/>
            <person name="Shea T."/>
            <person name="Shenoy N."/>
            <person name="Sisk P."/>
            <person name="Stolte C."/>
            <person name="Sykes S."/>
            <person name="Yandava C."/>
            <person name="Wortman J."/>
            <person name="Nusbaum C."/>
            <person name="Birren B."/>
        </authorList>
    </citation>
    <scope>NUCLEOTIDE SEQUENCE</scope>
    <source>
        <strain evidence="7">R3-111a-1</strain>
    </source>
</reference>
<dbReference type="SUPFAM" id="SSF57850">
    <property type="entry name" value="RING/U-box"/>
    <property type="match status" value="1"/>
</dbReference>
<dbReference type="OrthoDB" id="654191at2759"/>
<evidence type="ECO:0000256" key="2">
    <source>
        <dbReference type="ARBA" id="ARBA00022771"/>
    </source>
</evidence>
<evidence type="ECO:0000256" key="5">
    <source>
        <dbReference type="SAM" id="MobiDB-lite"/>
    </source>
</evidence>